<proteinExistence type="predicted"/>
<dbReference type="Pfam" id="PF05016">
    <property type="entry name" value="ParE_toxin"/>
    <property type="match status" value="1"/>
</dbReference>
<dbReference type="EMBL" id="JAUDEA010000012">
    <property type="protein sequence ID" value="MDM8271563.1"/>
    <property type="molecule type" value="Genomic_DNA"/>
</dbReference>
<keyword evidence="1" id="KW-1277">Toxin-antitoxin system</keyword>
<comment type="caution">
    <text evidence="2">The sequence shown here is derived from an EMBL/GenBank/DDBJ whole genome shotgun (WGS) entry which is preliminary data.</text>
</comment>
<protein>
    <submittedName>
        <fullName evidence="2">Type II toxin-antitoxin system RelE/ParE family toxin</fullName>
    </submittedName>
</protein>
<evidence type="ECO:0000313" key="2">
    <source>
        <dbReference type="EMBL" id="MDM8271563.1"/>
    </source>
</evidence>
<dbReference type="InterPro" id="IPR035093">
    <property type="entry name" value="RelE/ParE_toxin_dom_sf"/>
</dbReference>
<dbReference type="Proteomes" id="UP001529256">
    <property type="component" value="Unassembled WGS sequence"/>
</dbReference>
<evidence type="ECO:0000256" key="1">
    <source>
        <dbReference type="ARBA" id="ARBA00022649"/>
    </source>
</evidence>
<name>A0ABT7V4N5_9ACTN</name>
<accession>A0ABT7V4N5</accession>
<gene>
    <name evidence="2" type="ORF">QUW25_07760</name>
</gene>
<reference evidence="2 3" key="3">
    <citation type="submission" date="2023-06" db="EMBL/GenBank/DDBJ databases">
        <authorList>
            <person name="Zeman M."/>
            <person name="Kubasova T."/>
            <person name="Jahodarova E."/>
            <person name="Nykrynova M."/>
            <person name="Rychlik I."/>
        </authorList>
    </citation>
    <scope>NUCLEOTIDE SEQUENCE [LARGE SCALE GENOMIC DNA]</scope>
    <source>
        <strain evidence="2 3">153_Feed</strain>
    </source>
</reference>
<reference evidence="3" key="2">
    <citation type="submission" date="2023-06" db="EMBL/GenBank/DDBJ databases">
        <title>Identification and characterization of horizontal gene transfer across gut microbiota members of farm animals based on homology search.</title>
        <authorList>
            <person name="Zeman M."/>
            <person name="Kubasova T."/>
            <person name="Jahodarova E."/>
            <person name="Nykrynova M."/>
            <person name="Rychlik I."/>
        </authorList>
    </citation>
    <scope>NUCLEOTIDE SEQUENCE [LARGE SCALE GENOMIC DNA]</scope>
    <source>
        <strain evidence="3">153_Feed</strain>
    </source>
</reference>
<keyword evidence="3" id="KW-1185">Reference proteome</keyword>
<sequence length="89" mass="10139">MPNVELRISEEFSAGLADIYSERVLGRIWDALNNLQSFPEMGSARVRRCLTDQYGEELRQIPISTFLIVYRYDGRVVDVLALVYGPSVV</sequence>
<reference evidence="2 3" key="1">
    <citation type="submission" date="2023-06" db="EMBL/GenBank/DDBJ databases">
        <title>Identification and characterization of horizontal gene transfer across gut microbiota members of farm animals based on homology search.</title>
        <authorList>
            <person name="Schwarzerova J."/>
            <person name="Nykrynova M."/>
            <person name="Jureckova K."/>
            <person name="Cejkova D."/>
            <person name="Rychlik I."/>
        </authorList>
    </citation>
    <scope>NUCLEOTIDE SEQUENCE [LARGE SCALE GENOMIC DNA]</scope>
    <source>
        <strain evidence="2 3">153_Feed</strain>
    </source>
</reference>
<organism evidence="2 3">
    <name type="scientific">Thermophilibacter provencensis</name>
    <dbReference type="NCBI Taxonomy" id="1852386"/>
    <lineage>
        <taxon>Bacteria</taxon>
        <taxon>Bacillati</taxon>
        <taxon>Actinomycetota</taxon>
        <taxon>Coriobacteriia</taxon>
        <taxon>Coriobacteriales</taxon>
        <taxon>Atopobiaceae</taxon>
        <taxon>Thermophilibacter</taxon>
    </lineage>
</organism>
<dbReference type="RefSeq" id="WP_289511640.1">
    <property type="nucleotide sequence ID" value="NZ_JAUDEA010000012.1"/>
</dbReference>
<dbReference type="InterPro" id="IPR007712">
    <property type="entry name" value="RelE/ParE_toxin"/>
</dbReference>
<evidence type="ECO:0000313" key="3">
    <source>
        <dbReference type="Proteomes" id="UP001529256"/>
    </source>
</evidence>
<dbReference type="Gene3D" id="3.30.2310.20">
    <property type="entry name" value="RelE-like"/>
    <property type="match status" value="1"/>
</dbReference>